<comment type="similarity">
    <text evidence="1">Belongs to the universal stress protein A family.</text>
</comment>
<gene>
    <name evidence="3" type="ORF">SAMN05216564_101472</name>
</gene>
<dbReference type="SUPFAM" id="SSF52402">
    <property type="entry name" value="Adenine nucleotide alpha hydrolases-like"/>
    <property type="match status" value="2"/>
</dbReference>
<dbReference type="InterPro" id="IPR006016">
    <property type="entry name" value="UspA"/>
</dbReference>
<organism evidence="3 4">
    <name type="scientific">Halopenitus persicus</name>
    <dbReference type="NCBI Taxonomy" id="1048396"/>
    <lineage>
        <taxon>Archaea</taxon>
        <taxon>Methanobacteriati</taxon>
        <taxon>Methanobacteriota</taxon>
        <taxon>Stenosarchaea group</taxon>
        <taxon>Halobacteria</taxon>
        <taxon>Halobacteriales</taxon>
        <taxon>Haloferacaceae</taxon>
        <taxon>Halopenitus</taxon>
    </lineage>
</organism>
<evidence type="ECO:0000313" key="4">
    <source>
        <dbReference type="Proteomes" id="UP000199079"/>
    </source>
</evidence>
<dbReference type="PANTHER" id="PTHR46268:SF6">
    <property type="entry name" value="UNIVERSAL STRESS PROTEIN UP12"/>
    <property type="match status" value="1"/>
</dbReference>
<evidence type="ECO:0000256" key="1">
    <source>
        <dbReference type="ARBA" id="ARBA00008791"/>
    </source>
</evidence>
<evidence type="ECO:0000313" key="3">
    <source>
        <dbReference type="EMBL" id="SDX78949.1"/>
    </source>
</evidence>
<feature type="domain" description="UspA" evidence="2">
    <location>
        <begin position="167"/>
        <end position="281"/>
    </location>
</feature>
<dbReference type="Gene3D" id="3.40.50.12370">
    <property type="match status" value="1"/>
</dbReference>
<proteinExistence type="inferred from homology"/>
<dbReference type="EMBL" id="FNPC01000001">
    <property type="protein sequence ID" value="SDX78949.1"/>
    <property type="molecule type" value="Genomic_DNA"/>
</dbReference>
<dbReference type="PANTHER" id="PTHR46268">
    <property type="entry name" value="STRESS RESPONSE PROTEIN NHAX"/>
    <property type="match status" value="1"/>
</dbReference>
<dbReference type="AlphaFoldDB" id="A0A1H3ELY5"/>
<name>A0A1H3ELY5_9EURY</name>
<feature type="domain" description="UspA" evidence="2">
    <location>
        <begin position="24"/>
        <end position="159"/>
    </location>
</feature>
<keyword evidence="4" id="KW-1185">Reference proteome</keyword>
<dbReference type="Pfam" id="PF00582">
    <property type="entry name" value="Usp"/>
    <property type="match status" value="2"/>
</dbReference>
<accession>A0A1H3ELY5</accession>
<evidence type="ECO:0000259" key="2">
    <source>
        <dbReference type="Pfam" id="PF00582"/>
    </source>
</evidence>
<dbReference type="PRINTS" id="PR01438">
    <property type="entry name" value="UNVRSLSTRESS"/>
</dbReference>
<protein>
    <submittedName>
        <fullName evidence="3">Nucleotide-binding universal stress protein, UspA family</fullName>
    </submittedName>
</protein>
<dbReference type="InterPro" id="IPR006015">
    <property type="entry name" value="Universal_stress_UspA"/>
</dbReference>
<sequence length="298" mass="32143">MTHRRTDHDGDSRRSAATDGGRFRVLVPLANPQHETALVTLASAVAKRYGGVIDAVHIVTVPDQTSLEYAVDHLEDHEENYHGILDAARRDAETLGVPVETHTIVSHRGFEEIFDAARTHDADLVVMGWGPDSHGDPGRIESTVDEVVGDVPCDVLVYRDRGFDPSRVLLPTAGGPDSDLAAEIARILNARYGGEITLLHVAEDGERAAGEAFLEEWALEHGFEDAARRVDTGDVAAAISRAADDATLLAIGATERGLLPRLVRGSVAADVVDEVDCSVLLAERSRTTGILDRLLGWR</sequence>
<dbReference type="Proteomes" id="UP000199079">
    <property type="component" value="Unassembled WGS sequence"/>
</dbReference>
<dbReference type="CDD" id="cd00293">
    <property type="entry name" value="USP-like"/>
    <property type="match status" value="2"/>
</dbReference>
<reference evidence="4" key="1">
    <citation type="submission" date="2016-10" db="EMBL/GenBank/DDBJ databases">
        <authorList>
            <person name="Varghese N."/>
            <person name="Submissions S."/>
        </authorList>
    </citation>
    <scope>NUCLEOTIDE SEQUENCE [LARGE SCALE GENOMIC DNA]</scope>
    <source>
        <strain evidence="4">DC30,IBRC 10041,KCTC 4046</strain>
    </source>
</reference>